<dbReference type="SUPFAM" id="SSF52402">
    <property type="entry name" value="Adenine nucleotide alpha hydrolases-like"/>
    <property type="match status" value="2"/>
</dbReference>
<reference evidence="3 4" key="1">
    <citation type="submission" date="2020-09" db="EMBL/GenBank/DDBJ databases">
        <title>Novel species of Mucilaginibacter isolated from a glacier on the Tibetan Plateau.</title>
        <authorList>
            <person name="Liu Q."/>
            <person name="Xin Y.-H."/>
        </authorList>
    </citation>
    <scope>NUCLEOTIDE SEQUENCE [LARGE SCALE GENOMIC DNA]</scope>
    <source>
        <strain evidence="3 4">CGMCC 1.13878</strain>
    </source>
</reference>
<comment type="caution">
    <text evidence="3">The sequence shown here is derived from an EMBL/GenBank/DDBJ whole genome shotgun (WGS) entry which is preliminary data.</text>
</comment>
<dbReference type="Gene3D" id="3.40.50.12370">
    <property type="match status" value="1"/>
</dbReference>
<dbReference type="RefSeq" id="WP_191176437.1">
    <property type="nucleotide sequence ID" value="NZ_JACWMW010000003.1"/>
</dbReference>
<evidence type="ECO:0000259" key="2">
    <source>
        <dbReference type="Pfam" id="PF00582"/>
    </source>
</evidence>
<comment type="similarity">
    <text evidence="1">Belongs to the universal stress protein A family.</text>
</comment>
<protein>
    <submittedName>
        <fullName evidence="3">Universal stress protein</fullName>
    </submittedName>
</protein>
<dbReference type="CDD" id="cd00293">
    <property type="entry name" value="USP-like"/>
    <property type="match status" value="1"/>
</dbReference>
<dbReference type="PRINTS" id="PR01438">
    <property type="entry name" value="UNVRSLSTRESS"/>
</dbReference>
<gene>
    <name evidence="3" type="ORF">IDJ75_15010</name>
</gene>
<organism evidence="3 4">
    <name type="scientific">Mucilaginibacter rigui</name>
    <dbReference type="NCBI Taxonomy" id="534635"/>
    <lineage>
        <taxon>Bacteria</taxon>
        <taxon>Pseudomonadati</taxon>
        <taxon>Bacteroidota</taxon>
        <taxon>Sphingobacteriia</taxon>
        <taxon>Sphingobacteriales</taxon>
        <taxon>Sphingobacteriaceae</taxon>
        <taxon>Mucilaginibacter</taxon>
    </lineage>
</organism>
<evidence type="ECO:0000313" key="3">
    <source>
        <dbReference type="EMBL" id="MBD1386595.1"/>
    </source>
</evidence>
<evidence type="ECO:0000313" key="4">
    <source>
        <dbReference type="Proteomes" id="UP000618754"/>
    </source>
</evidence>
<sequence length="284" mass="31672">MKQILVLTDFSDNAEHAAKNAVQLSKKLHTGLLLYHAYEMMAIDPYYASLPYSPPLYASEGEEQLKLLTETLKKNDAEPEADSPVNIQCMIGEGDLGKNVKEIINEKNIAFVVMGSSSGSAFDHLLEGQETLKVINKSSLPVLIIPSHTDLKEVKKVVFATNYEKNDINALTCLADLARTIGFTIDIIHIDVYKSKEPDLLSEIVFKRYVNGLNFNGISYHDIKGKDVVTRLNSFCKTSGADILAMVHYHQDFFSQLFGASNAKKELAHQQKALFIFPPNFISE</sequence>
<evidence type="ECO:0000256" key="1">
    <source>
        <dbReference type="ARBA" id="ARBA00008791"/>
    </source>
</evidence>
<dbReference type="Pfam" id="PF00582">
    <property type="entry name" value="Usp"/>
    <property type="match status" value="1"/>
</dbReference>
<dbReference type="EMBL" id="JACWMW010000003">
    <property type="protein sequence ID" value="MBD1386595.1"/>
    <property type="molecule type" value="Genomic_DNA"/>
</dbReference>
<name>A0ABR7XAF9_9SPHI</name>
<dbReference type="InterPro" id="IPR006016">
    <property type="entry name" value="UspA"/>
</dbReference>
<dbReference type="PANTHER" id="PTHR46268">
    <property type="entry name" value="STRESS RESPONSE PROTEIN NHAX"/>
    <property type="match status" value="1"/>
</dbReference>
<accession>A0ABR7XAF9</accession>
<dbReference type="PANTHER" id="PTHR46268:SF6">
    <property type="entry name" value="UNIVERSAL STRESS PROTEIN UP12"/>
    <property type="match status" value="1"/>
</dbReference>
<dbReference type="InterPro" id="IPR006015">
    <property type="entry name" value="Universal_stress_UspA"/>
</dbReference>
<keyword evidence="4" id="KW-1185">Reference proteome</keyword>
<dbReference type="Proteomes" id="UP000618754">
    <property type="component" value="Unassembled WGS sequence"/>
</dbReference>
<feature type="domain" description="UspA" evidence="2">
    <location>
        <begin position="1"/>
        <end position="146"/>
    </location>
</feature>
<proteinExistence type="inferred from homology"/>